<dbReference type="EMBL" id="QLUW01000001">
    <property type="protein sequence ID" value="RAP78470.1"/>
    <property type="molecule type" value="Genomic_DNA"/>
</dbReference>
<dbReference type="AlphaFoldDB" id="A0A328U7H1"/>
<gene>
    <name evidence="2" type="ORF">DL346_08630</name>
</gene>
<feature type="signal peptide" evidence="1">
    <location>
        <begin position="1"/>
        <end position="20"/>
    </location>
</feature>
<keyword evidence="1" id="KW-0732">Signal</keyword>
<evidence type="ECO:0008006" key="4">
    <source>
        <dbReference type="Google" id="ProtNLM"/>
    </source>
</evidence>
<evidence type="ECO:0000313" key="3">
    <source>
        <dbReference type="Proteomes" id="UP000249260"/>
    </source>
</evidence>
<reference evidence="2 3" key="1">
    <citation type="submission" date="2018-06" db="EMBL/GenBank/DDBJ databases">
        <title>Paenibacillus montanisoli sp. nov., isolated from mountain area soil.</title>
        <authorList>
            <person name="Wu M."/>
        </authorList>
    </citation>
    <scope>NUCLEOTIDE SEQUENCE [LARGE SCALE GENOMIC DNA]</scope>
    <source>
        <strain evidence="2 3">RA17</strain>
    </source>
</reference>
<dbReference type="RefSeq" id="WP_112881593.1">
    <property type="nucleotide sequence ID" value="NZ_QLUW01000001.1"/>
</dbReference>
<keyword evidence="3" id="KW-1185">Reference proteome</keyword>
<dbReference type="Proteomes" id="UP000249260">
    <property type="component" value="Unassembled WGS sequence"/>
</dbReference>
<organism evidence="2 3">
    <name type="scientific">Paenibacillus montanisoli</name>
    <dbReference type="NCBI Taxonomy" id="2081970"/>
    <lineage>
        <taxon>Bacteria</taxon>
        <taxon>Bacillati</taxon>
        <taxon>Bacillota</taxon>
        <taxon>Bacilli</taxon>
        <taxon>Bacillales</taxon>
        <taxon>Paenibacillaceae</taxon>
        <taxon>Paenibacillus</taxon>
    </lineage>
</organism>
<evidence type="ECO:0000256" key="1">
    <source>
        <dbReference type="SAM" id="SignalP"/>
    </source>
</evidence>
<protein>
    <recommendedName>
        <fullName evidence="4">DUF3888 domain-containing protein</fullName>
    </recommendedName>
</protein>
<proteinExistence type="predicted"/>
<sequence length="136" mass="15756">MKIIVTVFLSLFVCIPICHAAQPSSSSINELQKENSFTMEPKTRVEQLERVLILELQRKVHSVLQEEYFVPGTGGYTFDKPFTVKDIQKRPRGGYTIKVEGEIHHDKKTDLVFIWFENTIHRGFVVTKFSVSEKNR</sequence>
<name>A0A328U7H1_9BACL</name>
<evidence type="ECO:0000313" key="2">
    <source>
        <dbReference type="EMBL" id="RAP78470.1"/>
    </source>
</evidence>
<feature type="chain" id="PRO_5016445786" description="DUF3888 domain-containing protein" evidence="1">
    <location>
        <begin position="21"/>
        <end position="136"/>
    </location>
</feature>
<comment type="caution">
    <text evidence="2">The sequence shown here is derived from an EMBL/GenBank/DDBJ whole genome shotgun (WGS) entry which is preliminary data.</text>
</comment>
<accession>A0A328U7H1</accession>
<dbReference type="OrthoDB" id="9830481at2"/>